<dbReference type="OrthoDB" id="15019at2"/>
<name>A0A420W9S2_9BACT</name>
<dbReference type="RefSeq" id="WP_121170512.1">
    <property type="nucleotide sequence ID" value="NZ_RBIE01000001.1"/>
</dbReference>
<protein>
    <submittedName>
        <fullName evidence="1">Uncharacterized protein</fullName>
    </submittedName>
</protein>
<reference evidence="1 2" key="1">
    <citation type="submission" date="2018-10" db="EMBL/GenBank/DDBJ databases">
        <title>Genomic Encyclopedia of Type Strains, Phase IV (KMG-IV): sequencing the most valuable type-strain genomes for metagenomic binning, comparative biology and taxonomic classification.</title>
        <authorList>
            <person name="Goeker M."/>
        </authorList>
    </citation>
    <scope>NUCLEOTIDE SEQUENCE [LARGE SCALE GENOMIC DNA]</scope>
    <source>
        <strain evidence="1 2">DSM 15521</strain>
    </source>
</reference>
<keyword evidence="2" id="KW-1185">Reference proteome</keyword>
<accession>A0A420W9S2</accession>
<organism evidence="1 2">
    <name type="scientific">Thermovibrio guaymasensis</name>
    <dbReference type="NCBI Taxonomy" id="240167"/>
    <lineage>
        <taxon>Bacteria</taxon>
        <taxon>Pseudomonadati</taxon>
        <taxon>Aquificota</taxon>
        <taxon>Aquificia</taxon>
        <taxon>Desulfurobacteriales</taxon>
        <taxon>Desulfurobacteriaceae</taxon>
        <taxon>Thermovibrio</taxon>
    </lineage>
</organism>
<sequence>MLSEEFIAAVERVFTLKGFDLNVEFRDVESWDEAIFFTKSLISEKGVNYVSYHHTFKVEFLIENGNLISLTFKPGGFYGDAY</sequence>
<gene>
    <name evidence="1" type="ORF">C7457_0961</name>
</gene>
<comment type="caution">
    <text evidence="1">The sequence shown here is derived from an EMBL/GenBank/DDBJ whole genome shotgun (WGS) entry which is preliminary data.</text>
</comment>
<proteinExistence type="predicted"/>
<evidence type="ECO:0000313" key="1">
    <source>
        <dbReference type="EMBL" id="RKQ64070.1"/>
    </source>
</evidence>
<dbReference type="AlphaFoldDB" id="A0A420W9S2"/>
<evidence type="ECO:0000313" key="2">
    <source>
        <dbReference type="Proteomes" id="UP000280881"/>
    </source>
</evidence>
<dbReference type="EMBL" id="RBIE01000001">
    <property type="protein sequence ID" value="RKQ64070.1"/>
    <property type="molecule type" value="Genomic_DNA"/>
</dbReference>
<dbReference type="Proteomes" id="UP000280881">
    <property type="component" value="Unassembled WGS sequence"/>
</dbReference>